<protein>
    <submittedName>
        <fullName evidence="2">Uncharacterized protein</fullName>
    </submittedName>
</protein>
<dbReference type="AlphaFoldDB" id="A0A4Y2LEB3"/>
<dbReference type="Proteomes" id="UP000499080">
    <property type="component" value="Unassembled WGS sequence"/>
</dbReference>
<name>A0A4Y2LEB3_ARAVE</name>
<organism evidence="2 3">
    <name type="scientific">Araneus ventricosus</name>
    <name type="common">Orbweaver spider</name>
    <name type="synonym">Epeira ventricosa</name>
    <dbReference type="NCBI Taxonomy" id="182803"/>
    <lineage>
        <taxon>Eukaryota</taxon>
        <taxon>Metazoa</taxon>
        <taxon>Ecdysozoa</taxon>
        <taxon>Arthropoda</taxon>
        <taxon>Chelicerata</taxon>
        <taxon>Arachnida</taxon>
        <taxon>Araneae</taxon>
        <taxon>Araneomorphae</taxon>
        <taxon>Entelegynae</taxon>
        <taxon>Araneoidea</taxon>
        <taxon>Araneidae</taxon>
        <taxon>Araneus</taxon>
    </lineage>
</organism>
<keyword evidence="1" id="KW-0175">Coiled coil</keyword>
<reference evidence="2 3" key="1">
    <citation type="journal article" date="2019" name="Sci. Rep.">
        <title>Orb-weaving spider Araneus ventricosus genome elucidates the spidroin gene catalogue.</title>
        <authorList>
            <person name="Kono N."/>
            <person name="Nakamura H."/>
            <person name="Ohtoshi R."/>
            <person name="Moran D.A.P."/>
            <person name="Shinohara A."/>
            <person name="Yoshida Y."/>
            <person name="Fujiwara M."/>
            <person name="Mori M."/>
            <person name="Tomita M."/>
            <person name="Arakawa K."/>
        </authorList>
    </citation>
    <scope>NUCLEOTIDE SEQUENCE [LARGE SCALE GENOMIC DNA]</scope>
</reference>
<sequence length="256" mass="29854">MLNVTDGNTQMLMALSSEKADNIFFEWLRSKLVEMKQQLQQVQFGLTQGDVHELQTKQKPANYDLEMYQPDVCIQEMNEDEVIQTSETAGYEALRTENERWQKKYYDENREAQEYQKELENLKLQCKELVGNSDISTFYMDMKKKLSQCGTYASYCHSLANSLNIPITDDKWDEAVFVMFSGITSEMERLKMEMAGLNSQDLNLQQDNTHCKAELQSIKQELEVKKTQIEGLEEKINDDEAELKKIQDRYTSQISD</sequence>
<feature type="coiled-coil region" evidence="1">
    <location>
        <begin position="91"/>
        <end position="132"/>
    </location>
</feature>
<dbReference type="EMBL" id="BGPR01005754">
    <property type="protein sequence ID" value="GBN13085.1"/>
    <property type="molecule type" value="Genomic_DNA"/>
</dbReference>
<keyword evidence="3" id="KW-1185">Reference proteome</keyword>
<accession>A0A4Y2LEB3</accession>
<evidence type="ECO:0000313" key="2">
    <source>
        <dbReference type="EMBL" id="GBN13085.1"/>
    </source>
</evidence>
<comment type="caution">
    <text evidence="2">The sequence shown here is derived from an EMBL/GenBank/DDBJ whole genome shotgun (WGS) entry which is preliminary data.</text>
</comment>
<proteinExistence type="predicted"/>
<feature type="coiled-coil region" evidence="1">
    <location>
        <begin position="187"/>
        <end position="249"/>
    </location>
</feature>
<evidence type="ECO:0000256" key="1">
    <source>
        <dbReference type="SAM" id="Coils"/>
    </source>
</evidence>
<gene>
    <name evidence="2" type="ORF">AVEN_257672_1</name>
</gene>
<evidence type="ECO:0000313" key="3">
    <source>
        <dbReference type="Proteomes" id="UP000499080"/>
    </source>
</evidence>